<dbReference type="InterPro" id="IPR049545">
    <property type="entry name" value="Gta3_dom"/>
</dbReference>
<sequence>MLRSPFHTSRRFNSIMGTPLWSVKSLLPPHGGHPVVQKDELLNVLKLSALPLPKSPEHDLKLLQDLSNQLHFVRHIQSVDTEDVEPLVCVRDEDQKSVDYDEAMGQLDLPIEAQHWEILKLSKRKNGRFLMVEGGLGDQK</sequence>
<name>A0A1U7LI23_NEOID</name>
<keyword evidence="2" id="KW-0808">Transferase</keyword>
<dbReference type="SUPFAM" id="SSF141000">
    <property type="entry name" value="Glu-tRNAGln amidotransferase C subunit"/>
    <property type="match status" value="1"/>
</dbReference>
<dbReference type="GO" id="GO:0006450">
    <property type="term" value="P:regulation of translational fidelity"/>
    <property type="evidence" value="ECO:0007669"/>
    <property type="project" value="InterPro"/>
</dbReference>
<dbReference type="OMA" id="AQHWEIL"/>
<evidence type="ECO:0000313" key="2">
    <source>
        <dbReference type="EMBL" id="OLL22305.1"/>
    </source>
</evidence>
<dbReference type="AlphaFoldDB" id="A0A1U7LI23"/>
<dbReference type="InterPro" id="IPR036113">
    <property type="entry name" value="Asp/Glu-ADT_sf_sub_c"/>
</dbReference>
<dbReference type="GO" id="GO:0016740">
    <property type="term" value="F:transferase activity"/>
    <property type="evidence" value="ECO:0007669"/>
    <property type="project" value="UniProtKB-KW"/>
</dbReference>
<comment type="caution">
    <text evidence="2">The sequence shown here is derived from an EMBL/GenBank/DDBJ whole genome shotgun (WGS) entry which is preliminary data.</text>
</comment>
<feature type="domain" description="Glutamyl-tRNA amidotransferase complex subunit Gta3" evidence="1">
    <location>
        <begin position="36"/>
        <end position="87"/>
    </location>
</feature>
<reference evidence="2 3" key="1">
    <citation type="submission" date="2016-04" db="EMBL/GenBank/DDBJ databases">
        <title>Evolutionary innovation and constraint leading to complex multicellularity in the Ascomycota.</title>
        <authorList>
            <person name="Cisse O."/>
            <person name="Nguyen A."/>
            <person name="Hewitt D.A."/>
            <person name="Jedd G."/>
            <person name="Stajich J.E."/>
        </authorList>
    </citation>
    <scope>NUCLEOTIDE SEQUENCE [LARGE SCALE GENOMIC DNA]</scope>
    <source>
        <strain evidence="2 3">DAH-3</strain>
    </source>
</reference>
<dbReference type="OrthoDB" id="5522061at2759"/>
<dbReference type="Proteomes" id="UP000186594">
    <property type="component" value="Unassembled WGS sequence"/>
</dbReference>
<gene>
    <name evidence="2" type="ORF">NEOLI_002706</name>
</gene>
<proteinExistence type="predicted"/>
<dbReference type="Pfam" id="PF20978">
    <property type="entry name" value="Gta3"/>
    <property type="match status" value="1"/>
</dbReference>
<protein>
    <submittedName>
        <fullName evidence="2">Glutamyl-tRNA(Gln) amidotransferase subunit F, mitochondrial</fullName>
    </submittedName>
</protein>
<evidence type="ECO:0000259" key="1">
    <source>
        <dbReference type="Pfam" id="PF20978"/>
    </source>
</evidence>
<organism evidence="2 3">
    <name type="scientific">Neolecta irregularis (strain DAH-3)</name>
    <dbReference type="NCBI Taxonomy" id="1198029"/>
    <lineage>
        <taxon>Eukaryota</taxon>
        <taxon>Fungi</taxon>
        <taxon>Dikarya</taxon>
        <taxon>Ascomycota</taxon>
        <taxon>Taphrinomycotina</taxon>
        <taxon>Neolectales</taxon>
        <taxon>Neolectaceae</taxon>
        <taxon>Neolecta</taxon>
    </lineage>
</organism>
<keyword evidence="3" id="KW-1185">Reference proteome</keyword>
<accession>A0A1U7LI23</accession>
<dbReference type="EMBL" id="LXFE01003523">
    <property type="protein sequence ID" value="OLL22305.1"/>
    <property type="molecule type" value="Genomic_DNA"/>
</dbReference>
<evidence type="ECO:0000313" key="3">
    <source>
        <dbReference type="Proteomes" id="UP000186594"/>
    </source>
</evidence>